<evidence type="ECO:0000313" key="2">
    <source>
        <dbReference type="Proteomes" id="UP000622638"/>
    </source>
</evidence>
<evidence type="ECO:0008006" key="3">
    <source>
        <dbReference type="Google" id="ProtNLM"/>
    </source>
</evidence>
<reference evidence="2" key="1">
    <citation type="journal article" date="2019" name="Int. J. Syst. Evol. Microbiol.">
        <title>The Global Catalogue of Microorganisms (GCM) 10K type strain sequencing project: providing services to taxonomists for standard genome sequencing and annotation.</title>
        <authorList>
            <consortium name="The Broad Institute Genomics Platform"/>
            <consortium name="The Broad Institute Genome Sequencing Center for Infectious Disease"/>
            <person name="Wu L."/>
            <person name="Ma J."/>
        </authorList>
    </citation>
    <scope>NUCLEOTIDE SEQUENCE [LARGE SCALE GENOMIC DNA]</scope>
    <source>
        <strain evidence="2">CGMCC 1.15931</strain>
    </source>
</reference>
<gene>
    <name evidence="1" type="ORF">GCM10011572_53440</name>
</gene>
<dbReference type="EMBL" id="BMKG01000050">
    <property type="protein sequence ID" value="GGC25356.1"/>
    <property type="molecule type" value="Genomic_DNA"/>
</dbReference>
<evidence type="ECO:0000313" key="1">
    <source>
        <dbReference type="EMBL" id="GGC25356.1"/>
    </source>
</evidence>
<accession>A0ABQ1LJ53</accession>
<keyword evidence="2" id="KW-1185">Reference proteome</keyword>
<organism evidence="1 2">
    <name type="scientific">Pseudoduganella buxea</name>
    <dbReference type="NCBI Taxonomy" id="1949069"/>
    <lineage>
        <taxon>Bacteria</taxon>
        <taxon>Pseudomonadati</taxon>
        <taxon>Pseudomonadota</taxon>
        <taxon>Betaproteobacteria</taxon>
        <taxon>Burkholderiales</taxon>
        <taxon>Oxalobacteraceae</taxon>
        <taxon>Telluria group</taxon>
        <taxon>Pseudoduganella</taxon>
    </lineage>
</organism>
<dbReference type="Proteomes" id="UP000622638">
    <property type="component" value="Unassembled WGS sequence"/>
</dbReference>
<name>A0ABQ1LJ53_9BURK</name>
<proteinExistence type="predicted"/>
<protein>
    <recommendedName>
        <fullName evidence="3">Transposase</fullName>
    </recommendedName>
</protein>
<comment type="caution">
    <text evidence="1">The sequence shown here is derived from an EMBL/GenBank/DDBJ whole genome shotgun (WGS) entry which is preliminary data.</text>
</comment>
<sequence>MDAEVVFIGDNAMTIAGIECDELTQKFYRQSWYIEMIAP</sequence>